<dbReference type="EMBL" id="MCFF01000040">
    <property type="protein sequence ID" value="ORZ07788.1"/>
    <property type="molecule type" value="Genomic_DNA"/>
</dbReference>
<protein>
    <submittedName>
        <fullName evidence="2">Uncharacterized protein</fullName>
    </submittedName>
</protein>
<reference evidence="2 3" key="1">
    <citation type="submission" date="2016-07" db="EMBL/GenBank/DDBJ databases">
        <title>Pervasive Adenine N6-methylation of Active Genes in Fungi.</title>
        <authorList>
            <consortium name="DOE Joint Genome Institute"/>
            <person name="Mondo S.J."/>
            <person name="Dannebaum R.O."/>
            <person name="Kuo R.C."/>
            <person name="Labutti K."/>
            <person name="Haridas S."/>
            <person name="Kuo A."/>
            <person name="Salamov A."/>
            <person name="Ahrendt S.R."/>
            <person name="Lipzen A."/>
            <person name="Sullivan W."/>
            <person name="Andreopoulos W.B."/>
            <person name="Clum A."/>
            <person name="Lindquist E."/>
            <person name="Daum C."/>
            <person name="Ramamoorthy G.K."/>
            <person name="Gryganskyi A."/>
            <person name="Culley D."/>
            <person name="Magnuson J.K."/>
            <person name="James T.Y."/>
            <person name="O'Malley M.A."/>
            <person name="Stajich J.E."/>
            <person name="Spatafora J.W."/>
            <person name="Visel A."/>
            <person name="Grigoriev I.V."/>
        </authorList>
    </citation>
    <scope>NUCLEOTIDE SEQUENCE [LARGE SCALE GENOMIC DNA]</scope>
    <source>
        <strain evidence="2 3">NRRL 3116</strain>
    </source>
</reference>
<gene>
    <name evidence="2" type="ORF">BCR41DRAFT_360038</name>
</gene>
<dbReference type="RefSeq" id="XP_021878154.1">
    <property type="nucleotide sequence ID" value="XM_022025296.1"/>
</dbReference>
<dbReference type="InParanoid" id="A0A1Y2GDI7"/>
<organism evidence="2 3">
    <name type="scientific">Lobosporangium transversale</name>
    <dbReference type="NCBI Taxonomy" id="64571"/>
    <lineage>
        <taxon>Eukaryota</taxon>
        <taxon>Fungi</taxon>
        <taxon>Fungi incertae sedis</taxon>
        <taxon>Mucoromycota</taxon>
        <taxon>Mortierellomycotina</taxon>
        <taxon>Mortierellomycetes</taxon>
        <taxon>Mortierellales</taxon>
        <taxon>Mortierellaceae</taxon>
        <taxon>Lobosporangium</taxon>
    </lineage>
</organism>
<keyword evidence="3" id="KW-1185">Reference proteome</keyword>
<feature type="transmembrane region" description="Helical" evidence="1">
    <location>
        <begin position="38"/>
        <end position="59"/>
    </location>
</feature>
<comment type="caution">
    <text evidence="2">The sequence shown here is derived from an EMBL/GenBank/DDBJ whole genome shotgun (WGS) entry which is preliminary data.</text>
</comment>
<proteinExistence type="predicted"/>
<sequence length="72" mass="8515">MQMKMSESMSILILMLIMLELGWDVVDPCFFFTPFTPFPILPSFLPSFFFLFLFFLVYIHSPNARFLHSHSC</sequence>
<evidence type="ECO:0000256" key="1">
    <source>
        <dbReference type="SAM" id="Phobius"/>
    </source>
</evidence>
<accession>A0A1Y2GDI7</accession>
<dbReference type="GeneID" id="33567140"/>
<evidence type="ECO:0000313" key="3">
    <source>
        <dbReference type="Proteomes" id="UP000193648"/>
    </source>
</evidence>
<dbReference type="AlphaFoldDB" id="A0A1Y2GDI7"/>
<keyword evidence="1" id="KW-0812">Transmembrane</keyword>
<keyword evidence="1" id="KW-1133">Transmembrane helix</keyword>
<keyword evidence="1" id="KW-0472">Membrane</keyword>
<dbReference type="Proteomes" id="UP000193648">
    <property type="component" value="Unassembled WGS sequence"/>
</dbReference>
<name>A0A1Y2GDI7_9FUNG</name>
<evidence type="ECO:0000313" key="2">
    <source>
        <dbReference type="EMBL" id="ORZ07788.1"/>
    </source>
</evidence>